<reference evidence="2" key="1">
    <citation type="submission" date="2023-07" db="EMBL/GenBank/DDBJ databases">
        <title>draft genome sequence of fig (Ficus carica).</title>
        <authorList>
            <person name="Takahashi T."/>
            <person name="Nishimura K."/>
        </authorList>
    </citation>
    <scope>NUCLEOTIDE SEQUENCE</scope>
</reference>
<feature type="region of interest" description="Disordered" evidence="1">
    <location>
        <begin position="19"/>
        <end position="43"/>
    </location>
</feature>
<comment type="caution">
    <text evidence="2">The sequence shown here is derived from an EMBL/GenBank/DDBJ whole genome shotgun (WGS) entry which is preliminary data.</text>
</comment>
<dbReference type="AlphaFoldDB" id="A0AA88DSN8"/>
<proteinExistence type="predicted"/>
<dbReference type="Proteomes" id="UP001187192">
    <property type="component" value="Unassembled WGS sequence"/>
</dbReference>
<evidence type="ECO:0000313" key="3">
    <source>
        <dbReference type="Proteomes" id="UP001187192"/>
    </source>
</evidence>
<protein>
    <submittedName>
        <fullName evidence="2">Uncharacterized protein</fullName>
    </submittedName>
</protein>
<name>A0AA88DSN8_FICCA</name>
<gene>
    <name evidence="2" type="ORF">TIFTF001_030111</name>
</gene>
<evidence type="ECO:0000313" key="2">
    <source>
        <dbReference type="EMBL" id="GMN61022.1"/>
    </source>
</evidence>
<sequence>MDTWRRPIGHTVPARLKPVYPSGTLGGRPDRVTRTPEPAGNAHSLRQASECPWQTPHWCPHHFEVFPLLQVTRHRVIVQDLSDQAITSGVVPEIFDINTIQSMVYFTRIAEQRSRRQMLDHKLQLRFRPNLSYREFGELSD</sequence>
<keyword evidence="3" id="KW-1185">Reference proteome</keyword>
<evidence type="ECO:0000256" key="1">
    <source>
        <dbReference type="SAM" id="MobiDB-lite"/>
    </source>
</evidence>
<organism evidence="2 3">
    <name type="scientific">Ficus carica</name>
    <name type="common">Common fig</name>
    <dbReference type="NCBI Taxonomy" id="3494"/>
    <lineage>
        <taxon>Eukaryota</taxon>
        <taxon>Viridiplantae</taxon>
        <taxon>Streptophyta</taxon>
        <taxon>Embryophyta</taxon>
        <taxon>Tracheophyta</taxon>
        <taxon>Spermatophyta</taxon>
        <taxon>Magnoliopsida</taxon>
        <taxon>eudicotyledons</taxon>
        <taxon>Gunneridae</taxon>
        <taxon>Pentapetalae</taxon>
        <taxon>rosids</taxon>
        <taxon>fabids</taxon>
        <taxon>Rosales</taxon>
        <taxon>Moraceae</taxon>
        <taxon>Ficeae</taxon>
        <taxon>Ficus</taxon>
    </lineage>
</organism>
<dbReference type="EMBL" id="BTGU01000105">
    <property type="protein sequence ID" value="GMN61022.1"/>
    <property type="molecule type" value="Genomic_DNA"/>
</dbReference>
<accession>A0AA88DSN8</accession>